<comment type="caution">
    <text evidence="1">The sequence shown here is derived from an EMBL/GenBank/DDBJ whole genome shotgun (WGS) entry which is preliminary data.</text>
</comment>
<organism evidence="1 2">
    <name type="scientific">Cymbomonas tetramitiformis</name>
    <dbReference type="NCBI Taxonomy" id="36881"/>
    <lineage>
        <taxon>Eukaryota</taxon>
        <taxon>Viridiplantae</taxon>
        <taxon>Chlorophyta</taxon>
        <taxon>Pyramimonadophyceae</taxon>
        <taxon>Pyramimonadales</taxon>
        <taxon>Pyramimonadaceae</taxon>
        <taxon>Cymbomonas</taxon>
    </lineage>
</organism>
<evidence type="ECO:0000313" key="1">
    <source>
        <dbReference type="EMBL" id="KAK3236079.1"/>
    </source>
</evidence>
<name>A0AAE0EQ17_9CHLO</name>
<evidence type="ECO:0000313" key="2">
    <source>
        <dbReference type="Proteomes" id="UP001190700"/>
    </source>
</evidence>
<proteinExistence type="predicted"/>
<accession>A0AAE0EQ17</accession>
<reference evidence="1 2" key="1">
    <citation type="journal article" date="2015" name="Genome Biol. Evol.">
        <title>Comparative Genomics of a Bacterivorous Green Alga Reveals Evolutionary Causalities and Consequences of Phago-Mixotrophic Mode of Nutrition.</title>
        <authorList>
            <person name="Burns J.A."/>
            <person name="Paasch A."/>
            <person name="Narechania A."/>
            <person name="Kim E."/>
        </authorList>
    </citation>
    <scope>NUCLEOTIDE SEQUENCE [LARGE SCALE GENOMIC DNA]</scope>
    <source>
        <strain evidence="1 2">PLY_AMNH</strain>
    </source>
</reference>
<dbReference type="Proteomes" id="UP001190700">
    <property type="component" value="Unassembled WGS sequence"/>
</dbReference>
<sequence length="197" mass="21955">MDATNYVSGYGDGGEFGQSEELFDEFDLDVPLTQAEVKLLAASTSNFEIEDLDTASRKRLIRGIRTVARETAVEETDVCFLLAAARVNDARIARTLLSSAYPDAPKLMEVVLAASERHHLRFVDDLLRDPRSEFPDLVDVVTMKGDVQAVGILKSRERVDANDSESLRRLRKAHDEAVVAWLLRMKVLTDCEEASVI</sequence>
<protein>
    <submittedName>
        <fullName evidence="1">Uncharacterized protein</fullName>
    </submittedName>
</protein>
<keyword evidence="2" id="KW-1185">Reference proteome</keyword>
<gene>
    <name evidence="1" type="ORF">CYMTET_53765</name>
</gene>
<dbReference type="AlphaFoldDB" id="A0AAE0EQ17"/>
<dbReference type="EMBL" id="LGRX02035164">
    <property type="protein sequence ID" value="KAK3236079.1"/>
    <property type="molecule type" value="Genomic_DNA"/>
</dbReference>